<sequence length="213" mass="21369">MSRVSFRSLAPLAVAGLALAGCTADGSTTSGTAGLPAAGAIAFEAIDGAPSTVNERLVGRLTGEAASRRIQVVARDGAPRYRVRGYMATSGSGASATVTYVWDVFDPQQRRSTRIAGEERVAAQGRDAWTGLDDAAAGRIAARSMDQIAAWMATPQSAAPAIASAPPAAEPTAQAPVVTAASTFASPQAAPAGAPPATTAQTGGPLEPLPARQ</sequence>
<keyword evidence="2" id="KW-0732">Signal</keyword>
<accession>A0A4D7Q817</accession>
<dbReference type="AlphaFoldDB" id="A0A4D7Q817"/>
<keyword evidence="4" id="KW-1185">Reference proteome</keyword>
<evidence type="ECO:0000256" key="2">
    <source>
        <dbReference type="SAM" id="SignalP"/>
    </source>
</evidence>
<feature type="compositionally biased region" description="Low complexity" evidence="1">
    <location>
        <begin position="162"/>
        <end position="205"/>
    </location>
</feature>
<dbReference type="OrthoDB" id="7374881at2"/>
<evidence type="ECO:0008006" key="5">
    <source>
        <dbReference type="Google" id="ProtNLM"/>
    </source>
</evidence>
<dbReference type="KEGG" id="paqt:E8L99_00275"/>
<dbReference type="Proteomes" id="UP000298588">
    <property type="component" value="Chromosome"/>
</dbReference>
<evidence type="ECO:0000313" key="4">
    <source>
        <dbReference type="Proteomes" id="UP000298588"/>
    </source>
</evidence>
<feature type="chain" id="PRO_5020572114" description="DUF3576 domain-containing protein" evidence="2">
    <location>
        <begin position="21"/>
        <end position="213"/>
    </location>
</feature>
<organism evidence="3 4">
    <name type="scientific">Phreatobacter aquaticus</name>
    <dbReference type="NCBI Taxonomy" id="2570229"/>
    <lineage>
        <taxon>Bacteria</taxon>
        <taxon>Pseudomonadati</taxon>
        <taxon>Pseudomonadota</taxon>
        <taxon>Alphaproteobacteria</taxon>
        <taxon>Hyphomicrobiales</taxon>
        <taxon>Phreatobacteraceae</taxon>
        <taxon>Phreatobacter</taxon>
    </lineage>
</organism>
<reference evidence="3 4" key="1">
    <citation type="submission" date="2019-04" db="EMBL/GenBank/DDBJ databases">
        <title>Phreatobacter aquaticus sp. nov.</title>
        <authorList>
            <person name="Choi A."/>
            <person name="Baek K."/>
        </authorList>
    </citation>
    <scope>NUCLEOTIDE SEQUENCE [LARGE SCALE GENOMIC DNA]</scope>
    <source>
        <strain evidence="3 4">NMCR1094</strain>
    </source>
</reference>
<dbReference type="PROSITE" id="PS51257">
    <property type="entry name" value="PROKAR_LIPOPROTEIN"/>
    <property type="match status" value="1"/>
</dbReference>
<evidence type="ECO:0000313" key="3">
    <source>
        <dbReference type="EMBL" id="QCK84340.1"/>
    </source>
</evidence>
<feature type="region of interest" description="Disordered" evidence="1">
    <location>
        <begin position="162"/>
        <end position="213"/>
    </location>
</feature>
<proteinExistence type="predicted"/>
<protein>
    <recommendedName>
        <fullName evidence="5">DUF3576 domain-containing protein</fullName>
    </recommendedName>
</protein>
<dbReference type="RefSeq" id="WP_137097676.1">
    <property type="nucleotide sequence ID" value="NZ_CP039865.1"/>
</dbReference>
<gene>
    <name evidence="3" type="ORF">E8L99_00275</name>
</gene>
<name>A0A4D7Q817_9HYPH</name>
<evidence type="ECO:0000256" key="1">
    <source>
        <dbReference type="SAM" id="MobiDB-lite"/>
    </source>
</evidence>
<dbReference type="EMBL" id="CP039865">
    <property type="protein sequence ID" value="QCK84340.1"/>
    <property type="molecule type" value="Genomic_DNA"/>
</dbReference>
<feature type="signal peptide" evidence="2">
    <location>
        <begin position="1"/>
        <end position="20"/>
    </location>
</feature>